<dbReference type="InterPro" id="IPR002316">
    <property type="entry name" value="Pro-tRNA-ligase_IIa"/>
</dbReference>
<reference evidence="13" key="1">
    <citation type="journal article" date="2013" name="Stand. Genomic Sci.">
        <title>Genome sequence of the thermophilic fresh-water bacterium Spirochaeta caldaria type strain (H1(T)), reclassification of Spirochaeta caldaria, Spirochaeta stenostrepta, and Spirochaeta zuelzerae in the genus Treponema as Treponema caldaria comb. nov., Treponema stenostrepta comb. nov., and Treponema zuelzerae comb. nov., and emendation of the genus Treponema.</title>
        <authorList>
            <person name="Abt B."/>
            <person name="Goker M."/>
            <person name="Scheuner C."/>
            <person name="Han C."/>
            <person name="Lu M."/>
            <person name="Misra M."/>
            <person name="Lapidus A."/>
            <person name="Nolan M."/>
            <person name="Lucas S."/>
            <person name="Hammon N."/>
            <person name="Deshpande S."/>
            <person name="Cheng J.F."/>
            <person name="Tapia R."/>
            <person name="Goodwin L.A."/>
            <person name="Pitluck S."/>
            <person name="Liolios K."/>
            <person name="Pagani I."/>
            <person name="Ivanova N."/>
            <person name="Mavromatis K."/>
            <person name="Mikhailova N."/>
            <person name="Huntemann M."/>
            <person name="Pati A."/>
            <person name="Chen A."/>
            <person name="Palaniappan K."/>
            <person name="Land M."/>
            <person name="Hauser L."/>
            <person name="Jeffries C.D."/>
            <person name="Rohde M."/>
            <person name="Spring S."/>
            <person name="Gronow S."/>
            <person name="Detter J.C."/>
            <person name="Bristow J."/>
            <person name="Eisen J.A."/>
            <person name="Markowitz V."/>
            <person name="Hugenholtz P."/>
            <person name="Kyrpides N.C."/>
            <person name="Woyke T."/>
            <person name="Klenk H.P."/>
        </authorList>
    </citation>
    <scope>NUCLEOTIDE SEQUENCE</scope>
    <source>
        <strain evidence="13">ATCC 51460 / DSM 7334 / H1</strain>
    </source>
</reference>
<feature type="domain" description="Aminoacyl-transfer RNA synthetases class-II family profile" evidence="11">
    <location>
        <begin position="46"/>
        <end position="502"/>
    </location>
</feature>
<dbReference type="CDD" id="cd00861">
    <property type="entry name" value="ProRS_anticodon_short"/>
    <property type="match status" value="1"/>
</dbReference>
<evidence type="ECO:0000313" key="13">
    <source>
        <dbReference type="Proteomes" id="UP000000503"/>
    </source>
</evidence>
<dbReference type="GO" id="GO:0004827">
    <property type="term" value="F:proline-tRNA ligase activity"/>
    <property type="evidence" value="ECO:0007669"/>
    <property type="project" value="UniProtKB-UniRule"/>
</dbReference>
<dbReference type="InterPro" id="IPR002314">
    <property type="entry name" value="aa-tRNA-synt_IIb"/>
</dbReference>
<keyword evidence="8 10" id="KW-0030">Aminoacyl-tRNA synthetase</keyword>
<comment type="subunit">
    <text evidence="2 10">Homodimer.</text>
</comment>
<dbReference type="RefSeq" id="WP_013970180.1">
    <property type="nucleotide sequence ID" value="NC_015732.1"/>
</dbReference>
<comment type="subcellular location">
    <subcellularLocation>
        <location evidence="1 10">Cytoplasm</location>
    </subcellularLocation>
</comment>
<dbReference type="InterPro" id="IPR004500">
    <property type="entry name" value="Pro-tRNA-synth_IIa_bac-type"/>
</dbReference>
<dbReference type="HOGENOM" id="CLU_016739_0_0_12"/>
<evidence type="ECO:0000256" key="4">
    <source>
        <dbReference type="ARBA" id="ARBA00022598"/>
    </source>
</evidence>
<evidence type="ECO:0000256" key="10">
    <source>
        <dbReference type="HAMAP-Rule" id="MF_01569"/>
    </source>
</evidence>
<dbReference type="HAMAP" id="MF_01569">
    <property type="entry name" value="Pro_tRNA_synth_type1"/>
    <property type="match status" value="1"/>
</dbReference>
<dbReference type="Proteomes" id="UP000000503">
    <property type="component" value="Chromosome"/>
</dbReference>
<dbReference type="InterPro" id="IPR044140">
    <property type="entry name" value="ProRS_anticodon_short"/>
</dbReference>
<dbReference type="Pfam" id="PF00587">
    <property type="entry name" value="tRNA-synt_2b"/>
    <property type="match status" value="1"/>
</dbReference>
<evidence type="ECO:0000259" key="11">
    <source>
        <dbReference type="PROSITE" id="PS50862"/>
    </source>
</evidence>
<proteinExistence type="inferred from homology"/>
<dbReference type="Pfam" id="PF03129">
    <property type="entry name" value="HGTP_anticodon"/>
    <property type="match status" value="1"/>
</dbReference>
<gene>
    <name evidence="10" type="primary">proS</name>
    <name evidence="12" type="ordered locus">Spica_2807</name>
</gene>
<dbReference type="CDD" id="cd04334">
    <property type="entry name" value="ProRS-INS"/>
    <property type="match status" value="1"/>
</dbReference>
<comment type="similarity">
    <text evidence="10">Belongs to the class-II aminoacyl-tRNA synthetase family. ProS type 1 subfamily.</text>
</comment>
<evidence type="ECO:0000256" key="6">
    <source>
        <dbReference type="ARBA" id="ARBA00022840"/>
    </source>
</evidence>
<dbReference type="InterPro" id="IPR045864">
    <property type="entry name" value="aa-tRNA-synth_II/BPL/LPL"/>
</dbReference>
<dbReference type="PRINTS" id="PR01046">
    <property type="entry name" value="TRNASYNTHPRO"/>
</dbReference>
<dbReference type="InterPro" id="IPR050062">
    <property type="entry name" value="Pro-tRNA_synthetase"/>
</dbReference>
<evidence type="ECO:0000256" key="9">
    <source>
        <dbReference type="ARBA" id="ARBA00047671"/>
    </source>
</evidence>
<dbReference type="SUPFAM" id="SSF55681">
    <property type="entry name" value="Class II aaRS and biotin synthetases"/>
    <property type="match status" value="1"/>
</dbReference>
<dbReference type="InterPro" id="IPR007214">
    <property type="entry name" value="YbaK/aa-tRNA-synth-assoc-dom"/>
</dbReference>
<keyword evidence="6 10" id="KW-0067">ATP-binding</keyword>
<dbReference type="Gene3D" id="3.30.930.10">
    <property type="entry name" value="Bira Bifunctional Protein, Domain 2"/>
    <property type="match status" value="2"/>
</dbReference>
<dbReference type="GO" id="GO:0005524">
    <property type="term" value="F:ATP binding"/>
    <property type="evidence" value="ECO:0007669"/>
    <property type="project" value="UniProtKB-UniRule"/>
</dbReference>
<evidence type="ECO:0000256" key="2">
    <source>
        <dbReference type="ARBA" id="ARBA00011738"/>
    </source>
</evidence>
<comment type="catalytic activity">
    <reaction evidence="9 10">
        <text>tRNA(Pro) + L-proline + ATP = L-prolyl-tRNA(Pro) + AMP + diphosphate</text>
        <dbReference type="Rhea" id="RHEA:14305"/>
        <dbReference type="Rhea" id="RHEA-COMP:9700"/>
        <dbReference type="Rhea" id="RHEA-COMP:9702"/>
        <dbReference type="ChEBI" id="CHEBI:30616"/>
        <dbReference type="ChEBI" id="CHEBI:33019"/>
        <dbReference type="ChEBI" id="CHEBI:60039"/>
        <dbReference type="ChEBI" id="CHEBI:78442"/>
        <dbReference type="ChEBI" id="CHEBI:78532"/>
        <dbReference type="ChEBI" id="CHEBI:456215"/>
        <dbReference type="EC" id="6.1.1.15"/>
    </reaction>
</comment>
<dbReference type="InterPro" id="IPR023717">
    <property type="entry name" value="Pro-tRNA-Synthase_IIa_type1"/>
</dbReference>
<dbReference type="KEGG" id="scd:Spica_2807"/>
<dbReference type="InterPro" id="IPR036621">
    <property type="entry name" value="Anticodon-bd_dom_sf"/>
</dbReference>
<dbReference type="eggNOG" id="COG0442">
    <property type="taxonomic scope" value="Bacteria"/>
</dbReference>
<dbReference type="PANTHER" id="PTHR42753:SF2">
    <property type="entry name" value="PROLINE--TRNA LIGASE"/>
    <property type="match status" value="1"/>
</dbReference>
<comment type="function">
    <text evidence="10">Catalyzes the attachment of proline to tRNA(Pro) in a two-step reaction: proline is first activated by ATP to form Pro-AMP and then transferred to the acceptor end of tRNA(Pro). As ProRS can inadvertently accommodate and process non-cognate amino acids such as alanine and cysteine, to avoid such errors it has two additional distinct editing activities against alanine. One activity is designated as 'pretransfer' editing and involves the tRNA(Pro)-independent hydrolysis of activated Ala-AMP. The other activity is designated 'posttransfer' editing and involves deacylation of mischarged Ala-tRNA(Pro). The misacylated Cys-tRNA(Pro) is not edited by ProRS.</text>
</comment>
<dbReference type="Gene3D" id="3.40.50.800">
    <property type="entry name" value="Anticodon-binding domain"/>
    <property type="match status" value="1"/>
</dbReference>
<keyword evidence="7 10" id="KW-0648">Protein biosynthesis</keyword>
<dbReference type="AlphaFoldDB" id="F8F2C0"/>
<dbReference type="GO" id="GO:0006433">
    <property type="term" value="P:prolyl-tRNA aminoacylation"/>
    <property type="evidence" value="ECO:0007669"/>
    <property type="project" value="UniProtKB-UniRule"/>
</dbReference>
<accession>F8F2C0</accession>
<dbReference type="NCBIfam" id="NF006625">
    <property type="entry name" value="PRK09194.1"/>
    <property type="match status" value="1"/>
</dbReference>
<evidence type="ECO:0000256" key="1">
    <source>
        <dbReference type="ARBA" id="ARBA00004496"/>
    </source>
</evidence>
<dbReference type="SUPFAM" id="SSF55826">
    <property type="entry name" value="YbaK/ProRS associated domain"/>
    <property type="match status" value="1"/>
</dbReference>
<keyword evidence="3 10" id="KW-0963">Cytoplasm</keyword>
<dbReference type="GO" id="GO:0002161">
    <property type="term" value="F:aminoacyl-tRNA deacylase activity"/>
    <property type="evidence" value="ECO:0007669"/>
    <property type="project" value="InterPro"/>
</dbReference>
<dbReference type="InterPro" id="IPR036754">
    <property type="entry name" value="YbaK/aa-tRNA-synt-asso_dom_sf"/>
</dbReference>
<dbReference type="CDD" id="cd00779">
    <property type="entry name" value="ProRS_core_prok"/>
    <property type="match status" value="1"/>
</dbReference>
<protein>
    <recommendedName>
        <fullName evidence="10">Proline--tRNA ligase</fullName>
        <ecNumber evidence="10">6.1.1.15</ecNumber>
    </recommendedName>
    <alternativeName>
        <fullName evidence="10">Prolyl-tRNA synthetase</fullName>
        <shortName evidence="10">ProRS</shortName>
    </alternativeName>
</protein>
<dbReference type="PROSITE" id="PS50862">
    <property type="entry name" value="AA_TRNA_LIGASE_II"/>
    <property type="match status" value="1"/>
</dbReference>
<dbReference type="NCBIfam" id="TIGR00409">
    <property type="entry name" value="proS_fam_II"/>
    <property type="match status" value="1"/>
</dbReference>
<dbReference type="InterPro" id="IPR006195">
    <property type="entry name" value="aa-tRNA-synth_II"/>
</dbReference>
<evidence type="ECO:0000256" key="3">
    <source>
        <dbReference type="ARBA" id="ARBA00022490"/>
    </source>
</evidence>
<keyword evidence="5 10" id="KW-0547">Nucleotide-binding</keyword>
<dbReference type="STRING" id="744872.Spica_2807"/>
<evidence type="ECO:0000313" key="12">
    <source>
        <dbReference type="EMBL" id="AEJ20902.1"/>
    </source>
</evidence>
<comment type="domain">
    <text evidence="10">Consists of three domains: the N-terminal catalytic domain, the editing domain and the C-terminal anticodon-binding domain.</text>
</comment>
<dbReference type="GO" id="GO:0005829">
    <property type="term" value="C:cytosol"/>
    <property type="evidence" value="ECO:0007669"/>
    <property type="project" value="TreeGrafter"/>
</dbReference>
<keyword evidence="4 10" id="KW-0436">Ligase</keyword>
<dbReference type="InterPro" id="IPR004154">
    <property type="entry name" value="Anticodon-bd"/>
</dbReference>
<name>F8F2C0_GRAC1</name>
<keyword evidence="13" id="KW-1185">Reference proteome</keyword>
<dbReference type="PANTHER" id="PTHR42753">
    <property type="entry name" value="MITOCHONDRIAL RIBOSOME PROTEIN L39/PROLYL-TRNA LIGASE FAMILY MEMBER"/>
    <property type="match status" value="1"/>
</dbReference>
<evidence type="ECO:0000256" key="8">
    <source>
        <dbReference type="ARBA" id="ARBA00023146"/>
    </source>
</evidence>
<sequence>MKISETFIPTLREVPADAVIVSHQLMMRAAMIRKLANGLFAYLPLGLRSFRKVENIIREEMDAIGALEIKPPVVVPGEIWKESGRWETMGEGMLRVKNRLGNDFVVSPTAEEAFTALVRDELNSYRQLPLTLYQINTKYRDEIRPRYGVMRGREFTMKDAYSYHTDDESLDRTYQAMGRAYRRIFKRCGLTVIPVRADTGAMGGTGSEEFMVESEIGDNTLILCKDCDYAANVEKAACKADFVAPASLEAARTAAAATPPIEKIETPSVRTIEELCAFLKTDAKSFIKTLIYKALNVELDLSGAPGCSKLEKHAPAPDAPKTYPEAFFAVAIRGDLDVNETKLAATLKASEVMLASDVDVERLTGAPVGFAGPVGLTGLPVVADESVTAMTDGVTGALAKDLHYAHVAYGRDFTPWMVADVRTVKAGDRCVLCGGELYEKKGNELGHIFKLGYKYTKSMNVTYLDVDGKTQIPTMGCYGIGVDRTLASIIEEHHDQDGIVWPMSVAPYHVILVPIKYDGAVKETTDRIEAELARQGIEVLVDDRDERPGVKFKDADLIGIPLRVVIGEKNLPKVEVKRRKDKDNRLLEISEAITELVGMVKSELAELNS</sequence>
<dbReference type="InterPro" id="IPR033730">
    <property type="entry name" value="ProRS_core_prok"/>
</dbReference>
<dbReference type="Pfam" id="PF04073">
    <property type="entry name" value="tRNA_edit"/>
    <property type="match status" value="1"/>
</dbReference>
<organism evidence="12 13">
    <name type="scientific">Gracilinema caldarium (strain ATCC 51460 / DSM 7334 / H1)</name>
    <name type="common">Treponema caldarium</name>
    <dbReference type="NCBI Taxonomy" id="744872"/>
    <lineage>
        <taxon>Bacteria</taxon>
        <taxon>Pseudomonadati</taxon>
        <taxon>Spirochaetota</taxon>
        <taxon>Spirochaetia</taxon>
        <taxon>Spirochaetales</taxon>
        <taxon>Breznakiellaceae</taxon>
        <taxon>Gracilinema</taxon>
    </lineage>
</organism>
<dbReference type="EMBL" id="CP002868">
    <property type="protein sequence ID" value="AEJ20902.1"/>
    <property type="molecule type" value="Genomic_DNA"/>
</dbReference>
<dbReference type="SUPFAM" id="SSF52954">
    <property type="entry name" value="Class II aaRS ABD-related"/>
    <property type="match status" value="1"/>
</dbReference>
<dbReference type="OrthoDB" id="9809052at2"/>
<dbReference type="Gene3D" id="3.90.960.10">
    <property type="entry name" value="YbaK/aminoacyl-tRNA synthetase-associated domain"/>
    <property type="match status" value="1"/>
</dbReference>
<evidence type="ECO:0000256" key="7">
    <source>
        <dbReference type="ARBA" id="ARBA00022917"/>
    </source>
</evidence>
<evidence type="ECO:0000256" key="5">
    <source>
        <dbReference type="ARBA" id="ARBA00022741"/>
    </source>
</evidence>
<dbReference type="EC" id="6.1.1.15" evidence="10"/>